<dbReference type="InterPro" id="IPR039420">
    <property type="entry name" value="WalR-like"/>
</dbReference>
<keyword evidence="5" id="KW-1185">Reference proteome</keyword>
<dbReference type="Gene3D" id="3.40.50.2300">
    <property type="match status" value="1"/>
</dbReference>
<evidence type="ECO:0000313" key="4">
    <source>
        <dbReference type="EMBL" id="NIH55610.1"/>
    </source>
</evidence>
<dbReference type="RefSeq" id="WP_376837327.1">
    <property type="nucleotide sequence ID" value="NZ_BAAAOO010000012.1"/>
</dbReference>
<dbReference type="Gene3D" id="1.10.10.10">
    <property type="entry name" value="Winged helix-like DNA-binding domain superfamily/Winged helix DNA-binding domain"/>
    <property type="match status" value="1"/>
</dbReference>
<dbReference type="Pfam" id="PF21695">
    <property type="entry name" value="GlnR_1st"/>
    <property type="match status" value="1"/>
</dbReference>
<reference evidence="4 5" key="1">
    <citation type="submission" date="2020-02" db="EMBL/GenBank/DDBJ databases">
        <title>Sequencing the genomes of 1000 actinobacteria strains.</title>
        <authorList>
            <person name="Klenk H.-P."/>
        </authorList>
    </citation>
    <scope>NUCLEOTIDE SEQUENCE [LARGE SCALE GENOMIC DNA]</scope>
    <source>
        <strain evidence="4 5">DSM 19609</strain>
    </source>
</reference>
<dbReference type="InterPro" id="IPR049170">
    <property type="entry name" value="GlnR_N"/>
</dbReference>
<dbReference type="SMART" id="SM00862">
    <property type="entry name" value="Trans_reg_C"/>
    <property type="match status" value="1"/>
</dbReference>
<evidence type="ECO:0000259" key="3">
    <source>
        <dbReference type="PROSITE" id="PS51755"/>
    </source>
</evidence>
<dbReference type="GO" id="GO:0003677">
    <property type="term" value="F:DNA binding"/>
    <property type="evidence" value="ECO:0007669"/>
    <property type="project" value="UniProtKB-KW"/>
</dbReference>
<dbReference type="InterPro" id="IPR001867">
    <property type="entry name" value="OmpR/PhoB-type_DNA-bd"/>
</dbReference>
<dbReference type="PANTHER" id="PTHR48111">
    <property type="entry name" value="REGULATOR OF RPOS"/>
    <property type="match status" value="1"/>
</dbReference>
<protein>
    <submittedName>
        <fullName evidence="4">DNA-binding response OmpR family regulator</fullName>
    </submittedName>
</protein>
<dbReference type="Pfam" id="PF00486">
    <property type="entry name" value="Trans_reg_C"/>
    <property type="match status" value="1"/>
</dbReference>
<name>A0ABX0SB30_9ACTN</name>
<dbReference type="InterPro" id="IPR016032">
    <property type="entry name" value="Sig_transdc_resp-reg_C-effctor"/>
</dbReference>
<comment type="caution">
    <text evidence="4">The sequence shown here is derived from an EMBL/GenBank/DDBJ whole genome shotgun (WGS) entry which is preliminary data.</text>
</comment>
<dbReference type="EMBL" id="JAAMOZ010000001">
    <property type="protein sequence ID" value="NIH55610.1"/>
    <property type="molecule type" value="Genomic_DNA"/>
</dbReference>
<keyword evidence="1 2" id="KW-0238">DNA-binding</keyword>
<gene>
    <name evidence="4" type="ORF">FB473_000255</name>
</gene>
<accession>A0ABX0SB30</accession>
<dbReference type="Proteomes" id="UP000749311">
    <property type="component" value="Unassembled WGS sequence"/>
</dbReference>
<dbReference type="CDD" id="cd00383">
    <property type="entry name" value="trans_reg_C"/>
    <property type="match status" value="1"/>
</dbReference>
<dbReference type="PANTHER" id="PTHR48111:SF16">
    <property type="entry name" value="TRANSCRIPTIONAL REGULATORY PROTEIN GLNR"/>
    <property type="match status" value="1"/>
</dbReference>
<evidence type="ECO:0000256" key="2">
    <source>
        <dbReference type="PROSITE-ProRule" id="PRU01091"/>
    </source>
</evidence>
<dbReference type="InterPro" id="IPR036388">
    <property type="entry name" value="WH-like_DNA-bd_sf"/>
</dbReference>
<dbReference type="PROSITE" id="PS51755">
    <property type="entry name" value="OMPR_PHOB"/>
    <property type="match status" value="1"/>
</dbReference>
<feature type="domain" description="OmpR/PhoB-type" evidence="3">
    <location>
        <begin position="124"/>
        <end position="221"/>
    </location>
</feature>
<sequence>MDSVAEICFVTPASASQSPTEPPSALLLLNHTVRSVVGGDQAAAQAIGTDLGIVDARSDLGAARATCQLIATATDRWPILLLVPAAGLSAVGTDWRIDDFILDDASPAEFEARIRCCMQGTTSSNTLVAGPIAIDEDAYLATMDGEPLDLTYTEFELLKYMVAHPGRVLTRELLLSEVWGYDYFGGTRTVDVHIRRLRAKLGPEHDQCIGTVRNVGYRFSASR</sequence>
<dbReference type="SUPFAM" id="SSF46894">
    <property type="entry name" value="C-terminal effector domain of the bipartite response regulators"/>
    <property type="match status" value="1"/>
</dbReference>
<evidence type="ECO:0000256" key="1">
    <source>
        <dbReference type="ARBA" id="ARBA00023125"/>
    </source>
</evidence>
<evidence type="ECO:0000313" key="5">
    <source>
        <dbReference type="Proteomes" id="UP000749311"/>
    </source>
</evidence>
<organism evidence="4 5">
    <name type="scientific">Brooklawnia cerclae</name>
    <dbReference type="NCBI Taxonomy" id="349934"/>
    <lineage>
        <taxon>Bacteria</taxon>
        <taxon>Bacillati</taxon>
        <taxon>Actinomycetota</taxon>
        <taxon>Actinomycetes</taxon>
        <taxon>Propionibacteriales</taxon>
        <taxon>Propionibacteriaceae</taxon>
        <taxon>Brooklawnia</taxon>
    </lineage>
</organism>
<proteinExistence type="predicted"/>
<feature type="DNA-binding region" description="OmpR/PhoB-type" evidence="2">
    <location>
        <begin position="124"/>
        <end position="221"/>
    </location>
</feature>